<dbReference type="EMBL" id="CAXLJM020000114">
    <property type="protein sequence ID" value="CAL8137105.1"/>
    <property type="molecule type" value="Genomic_DNA"/>
</dbReference>
<gene>
    <name evidence="1" type="ORF">ODALV1_LOCUS26769</name>
</gene>
<organism evidence="1 2">
    <name type="scientific">Orchesella dallaii</name>
    <dbReference type="NCBI Taxonomy" id="48710"/>
    <lineage>
        <taxon>Eukaryota</taxon>
        <taxon>Metazoa</taxon>
        <taxon>Ecdysozoa</taxon>
        <taxon>Arthropoda</taxon>
        <taxon>Hexapoda</taxon>
        <taxon>Collembola</taxon>
        <taxon>Entomobryomorpha</taxon>
        <taxon>Entomobryoidea</taxon>
        <taxon>Orchesellidae</taxon>
        <taxon>Orchesellinae</taxon>
        <taxon>Orchesella</taxon>
    </lineage>
</organism>
<evidence type="ECO:0000313" key="2">
    <source>
        <dbReference type="Proteomes" id="UP001642540"/>
    </source>
</evidence>
<name>A0ABP1RW84_9HEXA</name>
<sequence length="500" mass="57635">MDCTPEQETDFRWERKPHPMCIPHVVDSILAYLNVGDLKSCRLVSSQYNEIACKALQREETIIFKTIPQLETYLSNIKPISLPLPSSSLLTKSVGSAAPSLSLDFSPSSEEEGIKCENGIEWPYVRNAYHHQHEYSQDSWVTYKDCGTNPYRYSHRSFHFDYCDPDTEIEQIDHFFSAFGSQIQRLKYTTDLLPYNFPRSLGHMGEIWQGRLSNLEEMILEMKWGIPAHLFANTEVDHRHQVLLPRLKSLHLDVLLTDRDADRAELFLRQLLSITPNIEEISIPGSKRFFDDYINVVLARVIIASELRKLSTLNFCLALSDAQMRLLTGKNLPLSTLILDLEDLQFDNERNNGDNNVMDFENMDQDQQEQNDFHPDNNNLEDDMQLQEFPRQNPNRRPSFTPIVKSTLQRFLNSLAATLSSLHICFPQCPRNSLHTFTFQQEMVELKFLALGYFAGSSRILDQLPALRKLELWNVQFRDCIGHGGLVVPDKYQGITSVIS</sequence>
<reference evidence="1 2" key="1">
    <citation type="submission" date="2024-08" db="EMBL/GenBank/DDBJ databases">
        <authorList>
            <person name="Cucini C."/>
            <person name="Frati F."/>
        </authorList>
    </citation>
    <scope>NUCLEOTIDE SEQUENCE [LARGE SCALE GENOMIC DNA]</scope>
</reference>
<protein>
    <recommendedName>
        <fullName evidence="3">F-box domain-containing protein</fullName>
    </recommendedName>
</protein>
<dbReference type="Proteomes" id="UP001642540">
    <property type="component" value="Unassembled WGS sequence"/>
</dbReference>
<proteinExistence type="predicted"/>
<comment type="caution">
    <text evidence="1">The sequence shown here is derived from an EMBL/GenBank/DDBJ whole genome shotgun (WGS) entry which is preliminary data.</text>
</comment>
<keyword evidence="2" id="KW-1185">Reference proteome</keyword>
<evidence type="ECO:0008006" key="3">
    <source>
        <dbReference type="Google" id="ProtNLM"/>
    </source>
</evidence>
<evidence type="ECO:0000313" key="1">
    <source>
        <dbReference type="EMBL" id="CAL8137105.1"/>
    </source>
</evidence>
<accession>A0ABP1RW84</accession>